<accession>A0A1G8JRE3</accession>
<evidence type="ECO:0000313" key="2">
    <source>
        <dbReference type="EMBL" id="SDI33849.1"/>
    </source>
</evidence>
<keyword evidence="3" id="KW-1185">Reference proteome</keyword>
<sequence length="39" mass="4068">MNDAGLEFLPPLRLMGANNPQAAQPCQTQTTHSATTVAA</sequence>
<feature type="compositionally biased region" description="Low complexity" evidence="1">
    <location>
        <begin position="17"/>
        <end position="31"/>
    </location>
</feature>
<reference evidence="2 3" key="1">
    <citation type="submission" date="2016-10" db="EMBL/GenBank/DDBJ databases">
        <authorList>
            <person name="de Groot N.N."/>
        </authorList>
    </citation>
    <scope>NUCLEOTIDE SEQUENCE [LARGE SCALE GENOMIC DNA]</scope>
    <source>
        <strain evidence="2 3">DSM 28010</strain>
    </source>
</reference>
<name>A0A1G8JRE3_9RHOB</name>
<proteinExistence type="predicted"/>
<dbReference type="AlphaFoldDB" id="A0A1G8JRE3"/>
<evidence type="ECO:0000256" key="1">
    <source>
        <dbReference type="SAM" id="MobiDB-lite"/>
    </source>
</evidence>
<evidence type="ECO:0000313" key="3">
    <source>
        <dbReference type="Proteomes" id="UP000199340"/>
    </source>
</evidence>
<organism evidence="2 3">
    <name type="scientific">Lutimaribacter saemankumensis</name>
    <dbReference type="NCBI Taxonomy" id="490829"/>
    <lineage>
        <taxon>Bacteria</taxon>
        <taxon>Pseudomonadati</taxon>
        <taxon>Pseudomonadota</taxon>
        <taxon>Alphaproteobacteria</taxon>
        <taxon>Rhodobacterales</taxon>
        <taxon>Roseobacteraceae</taxon>
        <taxon>Lutimaribacter</taxon>
    </lineage>
</organism>
<dbReference type="Proteomes" id="UP000199340">
    <property type="component" value="Unassembled WGS sequence"/>
</dbReference>
<protein>
    <submittedName>
        <fullName evidence="2">Uncharacterized protein</fullName>
    </submittedName>
</protein>
<dbReference type="EMBL" id="FNEB01000002">
    <property type="protein sequence ID" value="SDI33849.1"/>
    <property type="molecule type" value="Genomic_DNA"/>
</dbReference>
<feature type="region of interest" description="Disordered" evidence="1">
    <location>
        <begin position="16"/>
        <end position="39"/>
    </location>
</feature>
<gene>
    <name evidence="2" type="ORF">SAMN05421850_102250</name>
</gene>